<keyword evidence="3" id="KW-0539">Nucleus</keyword>
<feature type="compositionally biased region" description="Basic residues" evidence="4">
    <location>
        <begin position="155"/>
        <end position="164"/>
    </location>
</feature>
<feature type="compositionally biased region" description="Acidic residues" evidence="4">
    <location>
        <begin position="637"/>
        <end position="652"/>
    </location>
</feature>
<feature type="compositionally biased region" description="Acidic residues" evidence="4">
    <location>
        <begin position="558"/>
        <end position="568"/>
    </location>
</feature>
<feature type="compositionally biased region" description="Basic and acidic residues" evidence="4">
    <location>
        <begin position="86"/>
        <end position="97"/>
    </location>
</feature>
<dbReference type="InterPro" id="IPR009057">
    <property type="entry name" value="Homeodomain-like_sf"/>
</dbReference>
<dbReference type="CDD" id="cd00167">
    <property type="entry name" value="SANT"/>
    <property type="match status" value="2"/>
</dbReference>
<evidence type="ECO:0000256" key="1">
    <source>
        <dbReference type="ARBA" id="ARBA00004123"/>
    </source>
</evidence>
<dbReference type="Pfam" id="PF13921">
    <property type="entry name" value="Myb_DNA-bind_6"/>
    <property type="match status" value="1"/>
</dbReference>
<feature type="compositionally biased region" description="Polar residues" evidence="4">
    <location>
        <begin position="61"/>
        <end position="85"/>
    </location>
</feature>
<reference evidence="7 8" key="1">
    <citation type="submission" date="2024-07" db="EMBL/GenBank/DDBJ databases">
        <title>Section-level genome sequencing and comparative genomics of Aspergillus sections Usti and Cavernicolus.</title>
        <authorList>
            <consortium name="Lawrence Berkeley National Laboratory"/>
            <person name="Nybo J.L."/>
            <person name="Vesth T.C."/>
            <person name="Theobald S."/>
            <person name="Frisvad J.C."/>
            <person name="Larsen T.O."/>
            <person name="Kjaerboelling I."/>
            <person name="Rothschild-Mancinelli K."/>
            <person name="Lyhne E.K."/>
            <person name="Kogle M.E."/>
            <person name="Barry K."/>
            <person name="Clum A."/>
            <person name="Na H."/>
            <person name="Ledsgaard L."/>
            <person name="Lin J."/>
            <person name="Lipzen A."/>
            <person name="Kuo A."/>
            <person name="Riley R."/>
            <person name="Mondo S."/>
            <person name="Labutti K."/>
            <person name="Haridas S."/>
            <person name="Pangalinan J."/>
            <person name="Salamov A.A."/>
            <person name="Simmons B.A."/>
            <person name="Magnuson J.K."/>
            <person name="Chen J."/>
            <person name="Drula E."/>
            <person name="Henrissat B."/>
            <person name="Wiebenga A."/>
            <person name="Lubbers R.J."/>
            <person name="Gomes A.C."/>
            <person name="Makela M.R."/>
            <person name="Stajich J."/>
            <person name="Grigoriev I.V."/>
            <person name="Mortensen U.H."/>
            <person name="De Vries R.P."/>
            <person name="Baker S.E."/>
            <person name="Andersen M.R."/>
        </authorList>
    </citation>
    <scope>NUCLEOTIDE SEQUENCE [LARGE SCALE GENOMIC DNA]</scope>
    <source>
        <strain evidence="7 8">CBS 209.92</strain>
    </source>
</reference>
<feature type="compositionally biased region" description="Polar residues" evidence="4">
    <location>
        <begin position="175"/>
        <end position="196"/>
    </location>
</feature>
<feature type="compositionally biased region" description="Low complexity" evidence="4">
    <location>
        <begin position="483"/>
        <end position="493"/>
    </location>
</feature>
<comment type="caution">
    <text evidence="7">The sequence shown here is derived from an EMBL/GenBank/DDBJ whole genome shotgun (WGS) entry which is preliminary data.</text>
</comment>
<evidence type="ECO:0008006" key="9">
    <source>
        <dbReference type="Google" id="ProtNLM"/>
    </source>
</evidence>
<dbReference type="EMBL" id="JBFTWV010000001">
    <property type="protein sequence ID" value="KAL2801247.1"/>
    <property type="molecule type" value="Genomic_DNA"/>
</dbReference>
<keyword evidence="8" id="KW-1185">Reference proteome</keyword>
<evidence type="ECO:0000256" key="2">
    <source>
        <dbReference type="ARBA" id="ARBA00023125"/>
    </source>
</evidence>
<gene>
    <name evidence="7" type="ORF">BJX66DRAFT_5174</name>
</gene>
<dbReference type="Proteomes" id="UP001610563">
    <property type="component" value="Unassembled WGS sequence"/>
</dbReference>
<feature type="compositionally biased region" description="Polar residues" evidence="4">
    <location>
        <begin position="452"/>
        <end position="464"/>
    </location>
</feature>
<feature type="region of interest" description="Disordered" evidence="4">
    <location>
        <begin position="399"/>
        <end position="673"/>
    </location>
</feature>
<name>A0ABR4GQA2_9EURO</name>
<feature type="domain" description="Myb-like" evidence="5">
    <location>
        <begin position="328"/>
        <end position="400"/>
    </location>
</feature>
<accession>A0ABR4GQA2</accession>
<feature type="compositionally biased region" description="Polar residues" evidence="4">
    <location>
        <begin position="28"/>
        <end position="44"/>
    </location>
</feature>
<dbReference type="PROSITE" id="PS51294">
    <property type="entry name" value="HTH_MYB"/>
    <property type="match status" value="1"/>
</dbReference>
<evidence type="ECO:0000256" key="3">
    <source>
        <dbReference type="ARBA" id="ARBA00023242"/>
    </source>
</evidence>
<feature type="compositionally biased region" description="Acidic residues" evidence="4">
    <location>
        <begin position="578"/>
        <end position="590"/>
    </location>
</feature>
<proteinExistence type="predicted"/>
<feature type="domain" description="Myb-like" evidence="5">
    <location>
        <begin position="276"/>
        <end position="325"/>
    </location>
</feature>
<evidence type="ECO:0000259" key="6">
    <source>
        <dbReference type="PROSITE" id="PS51294"/>
    </source>
</evidence>
<evidence type="ECO:0000259" key="5">
    <source>
        <dbReference type="PROSITE" id="PS50090"/>
    </source>
</evidence>
<keyword evidence="2" id="KW-0238">DNA-binding</keyword>
<dbReference type="InterPro" id="IPR051651">
    <property type="entry name" value="DMTF1_DNA-bind_reg"/>
</dbReference>
<feature type="compositionally biased region" description="Low complexity" evidence="4">
    <location>
        <begin position="129"/>
        <end position="144"/>
    </location>
</feature>
<feature type="compositionally biased region" description="Low complexity" evidence="4">
    <location>
        <begin position="427"/>
        <end position="436"/>
    </location>
</feature>
<dbReference type="InterPro" id="IPR017930">
    <property type="entry name" value="Myb_dom"/>
</dbReference>
<evidence type="ECO:0000313" key="8">
    <source>
        <dbReference type="Proteomes" id="UP001610563"/>
    </source>
</evidence>
<dbReference type="Gene3D" id="1.10.10.60">
    <property type="entry name" value="Homeodomain-like"/>
    <property type="match status" value="1"/>
</dbReference>
<dbReference type="SMART" id="SM00717">
    <property type="entry name" value="SANT"/>
    <property type="match status" value="2"/>
</dbReference>
<dbReference type="PROSITE" id="PS50090">
    <property type="entry name" value="MYB_LIKE"/>
    <property type="match status" value="2"/>
</dbReference>
<feature type="domain" description="HTH myb-type" evidence="6">
    <location>
        <begin position="276"/>
        <end position="329"/>
    </location>
</feature>
<feature type="compositionally biased region" description="Acidic residues" evidence="4">
    <location>
        <begin position="439"/>
        <end position="451"/>
    </location>
</feature>
<protein>
    <recommendedName>
        <fullName evidence="9">MYB DNA-binding domain protein</fullName>
    </recommendedName>
</protein>
<feature type="compositionally biased region" description="Low complexity" evidence="4">
    <location>
        <begin position="410"/>
        <end position="419"/>
    </location>
</feature>
<dbReference type="PANTHER" id="PTHR46380">
    <property type="entry name" value="CYCLIN-D-BINDING MYB-LIKE TRANSCRIPTION FACTOR 1"/>
    <property type="match status" value="1"/>
</dbReference>
<evidence type="ECO:0000313" key="7">
    <source>
        <dbReference type="EMBL" id="KAL2801247.1"/>
    </source>
</evidence>
<sequence>MGQGSSQPTDGAHFVPNGEAQEDINVQVADSQPEASEFITQPNGESRKSHEAARKRKRKSSNVNPQPKSPEAANQQNEKSQTIQERSLKLNGERNDVDSNMARPSINHSPLTKRKRLVDSLENKLPSQPNGSAKPKSSKSPNKPSARRDSQGLKSKPRTSKKTLQKVASRKGSPSAPTSIRGSLTRGTPNQSSRSGATGVFQPEEVEALEKFKVEFCNTNNCSLATFDQMVQHGKEGSFPGERWIGKRPFWKSAFEVLPDRDHRSVLRFMKRHFQGSDQKSHVWTEEQEAELVVLIRQHGPQYAKLAEMLGRSSDDVVQRWKNRLEHQDKMKIGVWSEDELDALRSALTIAWTKSKDHGYDVGENIYEMDESLISWGEVSKKMEHVRSRQQCADKWRRIKTKLSNSQPNSRSGTPTTPRRPSRRPSRGPSQIRSSQFVEESDGGDSDEQDDTAASQEKGSASEQSPKKSPIKKKHTPRKEASLSESQSGSGSEADSEPKDDSEGESSSSSESESEDEQITAKNSKSTDAKSDSISKDKTLSNKPETGPRSGSESGGDNGDEATADESDNSSSKGDSGSPDESENDSDNESDASSTKPATKDAQDTIKRKRESPIQDDEVEDEKPTKIIKQEFSPTMSEDEEGGQQSDSDAESGPDLKVKKYEPSWFISSKASY</sequence>
<dbReference type="InterPro" id="IPR001005">
    <property type="entry name" value="SANT/Myb"/>
</dbReference>
<comment type="subcellular location">
    <subcellularLocation>
        <location evidence="1">Nucleus</location>
    </subcellularLocation>
</comment>
<feature type="compositionally biased region" description="Basic and acidic residues" evidence="4">
    <location>
        <begin position="525"/>
        <end position="540"/>
    </location>
</feature>
<dbReference type="PANTHER" id="PTHR46380:SF2">
    <property type="entry name" value="CYCLIN-D-BINDING MYB-LIKE TRANSCRIPTION FACTOR 1"/>
    <property type="match status" value="1"/>
</dbReference>
<feature type="region of interest" description="Disordered" evidence="4">
    <location>
        <begin position="1"/>
        <end position="200"/>
    </location>
</feature>
<dbReference type="SUPFAM" id="SSF46689">
    <property type="entry name" value="Homeodomain-like"/>
    <property type="match status" value="1"/>
</dbReference>
<evidence type="ECO:0000256" key="4">
    <source>
        <dbReference type="SAM" id="MobiDB-lite"/>
    </source>
</evidence>
<organism evidence="7 8">
    <name type="scientific">Aspergillus keveii</name>
    <dbReference type="NCBI Taxonomy" id="714993"/>
    <lineage>
        <taxon>Eukaryota</taxon>
        <taxon>Fungi</taxon>
        <taxon>Dikarya</taxon>
        <taxon>Ascomycota</taxon>
        <taxon>Pezizomycotina</taxon>
        <taxon>Eurotiomycetes</taxon>
        <taxon>Eurotiomycetidae</taxon>
        <taxon>Eurotiales</taxon>
        <taxon>Aspergillaceae</taxon>
        <taxon>Aspergillus</taxon>
        <taxon>Aspergillus subgen. Nidulantes</taxon>
    </lineage>
</organism>